<protein>
    <submittedName>
        <fullName evidence="1">Uncharacterized protein</fullName>
    </submittedName>
</protein>
<proteinExistence type="predicted"/>
<name>A0ABP7UZM4_9ACTN</name>
<reference evidence="2" key="1">
    <citation type="journal article" date="2019" name="Int. J. Syst. Evol. Microbiol.">
        <title>The Global Catalogue of Microorganisms (GCM) 10K type strain sequencing project: providing services to taxonomists for standard genome sequencing and annotation.</title>
        <authorList>
            <consortium name="The Broad Institute Genomics Platform"/>
            <consortium name="The Broad Institute Genome Sequencing Center for Infectious Disease"/>
            <person name="Wu L."/>
            <person name="Ma J."/>
        </authorList>
    </citation>
    <scope>NUCLEOTIDE SEQUENCE [LARGE SCALE GENOMIC DNA]</scope>
    <source>
        <strain evidence="2">JCM 16702</strain>
    </source>
</reference>
<keyword evidence="2" id="KW-1185">Reference proteome</keyword>
<evidence type="ECO:0000313" key="1">
    <source>
        <dbReference type="EMBL" id="GAA4054928.1"/>
    </source>
</evidence>
<dbReference type="Proteomes" id="UP001500683">
    <property type="component" value="Unassembled WGS sequence"/>
</dbReference>
<comment type="caution">
    <text evidence="1">The sequence shown here is derived from an EMBL/GenBank/DDBJ whole genome shotgun (WGS) entry which is preliminary data.</text>
</comment>
<dbReference type="EMBL" id="BAAAZG010000001">
    <property type="protein sequence ID" value="GAA4054928.1"/>
    <property type="molecule type" value="Genomic_DNA"/>
</dbReference>
<gene>
    <name evidence="1" type="ORF">GCM10022214_02480</name>
</gene>
<accession>A0ABP7UZM4</accession>
<organism evidence="1 2">
    <name type="scientific">Actinomadura miaoliensis</name>
    <dbReference type="NCBI Taxonomy" id="430685"/>
    <lineage>
        <taxon>Bacteria</taxon>
        <taxon>Bacillati</taxon>
        <taxon>Actinomycetota</taxon>
        <taxon>Actinomycetes</taxon>
        <taxon>Streptosporangiales</taxon>
        <taxon>Thermomonosporaceae</taxon>
        <taxon>Actinomadura</taxon>
    </lineage>
</organism>
<evidence type="ECO:0000313" key="2">
    <source>
        <dbReference type="Proteomes" id="UP001500683"/>
    </source>
</evidence>
<sequence length="130" mass="14315">MTDPLGAPSPARPTCTTTLPRREQMHGVAWAVRRLAGHPGVYGWYLSDEPNPGACPGGAGEIRRRRVPQLLSAWPVVPSPWTRDSGRDPMSEDRFVLLEADASRPTRVRLPPWTMLKAGAADTEGRFTLM</sequence>